<comment type="caution">
    <text evidence="2">The sequence shown here is derived from an EMBL/GenBank/DDBJ whole genome shotgun (WGS) entry which is preliminary data.</text>
</comment>
<dbReference type="EMBL" id="BKCP01012736">
    <property type="protein sequence ID" value="GER56497.1"/>
    <property type="molecule type" value="Genomic_DNA"/>
</dbReference>
<evidence type="ECO:0000256" key="1">
    <source>
        <dbReference type="SAM" id="MobiDB-lite"/>
    </source>
</evidence>
<proteinExistence type="predicted"/>
<name>A0A5A7RGZ2_STRAF</name>
<protein>
    <submittedName>
        <fullName evidence="2">Mutator-like transposase</fullName>
    </submittedName>
</protein>
<organism evidence="2 3">
    <name type="scientific">Striga asiatica</name>
    <name type="common">Asiatic witchweed</name>
    <name type="synonym">Buchnera asiatica</name>
    <dbReference type="NCBI Taxonomy" id="4170"/>
    <lineage>
        <taxon>Eukaryota</taxon>
        <taxon>Viridiplantae</taxon>
        <taxon>Streptophyta</taxon>
        <taxon>Embryophyta</taxon>
        <taxon>Tracheophyta</taxon>
        <taxon>Spermatophyta</taxon>
        <taxon>Magnoliopsida</taxon>
        <taxon>eudicotyledons</taxon>
        <taxon>Gunneridae</taxon>
        <taxon>Pentapetalae</taxon>
        <taxon>asterids</taxon>
        <taxon>lamiids</taxon>
        <taxon>Lamiales</taxon>
        <taxon>Orobanchaceae</taxon>
        <taxon>Buchnereae</taxon>
        <taxon>Striga</taxon>
    </lineage>
</organism>
<evidence type="ECO:0000313" key="3">
    <source>
        <dbReference type="Proteomes" id="UP000325081"/>
    </source>
</evidence>
<dbReference type="Proteomes" id="UP000325081">
    <property type="component" value="Unassembled WGS sequence"/>
</dbReference>
<evidence type="ECO:0000313" key="2">
    <source>
        <dbReference type="EMBL" id="GER56497.1"/>
    </source>
</evidence>
<accession>A0A5A7RGZ2</accession>
<keyword evidence="3" id="KW-1185">Reference proteome</keyword>
<feature type="region of interest" description="Disordered" evidence="1">
    <location>
        <begin position="17"/>
        <end position="42"/>
    </location>
</feature>
<dbReference type="AlphaFoldDB" id="A0A5A7RGZ2"/>
<reference evidence="3" key="1">
    <citation type="journal article" date="2019" name="Curr. Biol.">
        <title>Genome Sequence of Striga asiatica Provides Insight into the Evolution of Plant Parasitism.</title>
        <authorList>
            <person name="Yoshida S."/>
            <person name="Kim S."/>
            <person name="Wafula E.K."/>
            <person name="Tanskanen J."/>
            <person name="Kim Y.M."/>
            <person name="Honaas L."/>
            <person name="Yang Z."/>
            <person name="Spallek T."/>
            <person name="Conn C.E."/>
            <person name="Ichihashi Y."/>
            <person name="Cheong K."/>
            <person name="Cui S."/>
            <person name="Der J.P."/>
            <person name="Gundlach H."/>
            <person name="Jiao Y."/>
            <person name="Hori C."/>
            <person name="Ishida J.K."/>
            <person name="Kasahara H."/>
            <person name="Kiba T."/>
            <person name="Kim M.S."/>
            <person name="Koo N."/>
            <person name="Laohavisit A."/>
            <person name="Lee Y.H."/>
            <person name="Lumba S."/>
            <person name="McCourt P."/>
            <person name="Mortimer J.C."/>
            <person name="Mutuku J.M."/>
            <person name="Nomura T."/>
            <person name="Sasaki-Sekimoto Y."/>
            <person name="Seto Y."/>
            <person name="Wang Y."/>
            <person name="Wakatake T."/>
            <person name="Sakakibara H."/>
            <person name="Demura T."/>
            <person name="Yamaguchi S."/>
            <person name="Yoneyama K."/>
            <person name="Manabe R.I."/>
            <person name="Nelson D.C."/>
            <person name="Schulman A.H."/>
            <person name="Timko M.P."/>
            <person name="dePamphilis C.W."/>
            <person name="Choi D."/>
            <person name="Shirasu K."/>
        </authorList>
    </citation>
    <scope>NUCLEOTIDE SEQUENCE [LARGE SCALE GENOMIC DNA]</scope>
    <source>
        <strain evidence="3">cv. UVA1</strain>
    </source>
</reference>
<gene>
    <name evidence="2" type="ORF">STAS_34224</name>
</gene>
<sequence length="118" mass="13157">MTCQRCFQKGHNKKFCTNPQVEKPPKNPRGRPKKNPGPQSTQEEVVEAGIVFLLCDGIWSFLKFSSVCDSCICLLKEGCISFLERMQVGQEAKQVDQEAKVLGKAKELKVGVQEGVQD</sequence>